<dbReference type="GO" id="GO:0043165">
    <property type="term" value="P:Gram-negative-bacterium-type cell outer membrane assembly"/>
    <property type="evidence" value="ECO:0007669"/>
    <property type="project" value="InterPro"/>
</dbReference>
<dbReference type="HAMAP" id="MF_01411">
    <property type="entry name" value="LPS_assembly_LptD"/>
    <property type="match status" value="1"/>
</dbReference>
<dbReference type="GO" id="GO:1990351">
    <property type="term" value="C:transporter complex"/>
    <property type="evidence" value="ECO:0007669"/>
    <property type="project" value="TreeGrafter"/>
</dbReference>
<dbReference type="Gene3D" id="2.60.450.10">
    <property type="entry name" value="Lipopolysaccharide (LPS) transport protein A like domain"/>
    <property type="match status" value="1"/>
</dbReference>
<sequence>MGDPLAWLRQGGLLTLLTLLLSPLSVSAADHPGGSAGSSSASTPLDITAERIDYQQEQEIYEANGAVIIRQGGITLTADHATIQALPGILTAVGHVHLTDVQADVTAERLELNVNTEAGIATHAELFIPSRNALVSGQYLQRLSEYHYRVKDGSFTNCDAQEGEVPAWRFRANDVDMTISDTLAFKGGWFCILDVPTIPLPTFSYPMARRQTGFLIPTPKYNSRFGFGAQAHFFWAISPSQDVTISPSYYNRLGYGSDFEYRYILDRRSRGKWYLSYLQQTQLPDAGGIGTNSDAQQARATVTGSHTQYLTDTLLLRANANLVTDPNFYQQLSNSGVLRALPSAESNLLLSQRLPYGSLYLLGLYLQPLQAGGKDTFQRLPEAGYNLPYVSLFNSPVRYGMEGNYVNFYREDGFALNRFNLVPGIATELIELGHLVGIRPQAKFREVYYTRGAQSEDAQHRETFWLGVDATSKLTRRFSLADGNSLLHTMEPTVTYEYVPGTRQSALTQIDQIDDLPKKNLVTYMLRSRVLESGTGTAFNWLDLTVAQSYHVGGVQTLAREFTPGVAPFLGSFTQPIQPATVPIQGKRFSDIWVRAVIGNNLPPLSSISQLDTPIFGQGAQAWALRPPINRYVTMDAFVDPYQLTVSQFNADLRFQEGTNWYVEVGQRYTRDGNRVRRGDIWNPISFNEVYAPTKEIQFVTMGGGVRTPWGWTFGAKAYYDVKQGRSPELDVVALYQNPCKCWSLGLHYIKFPDREQYGFMLNFTGVGGVGNAEAVLMRTLLNPLVYGERGLPWPAPGGPYGLPPQVSEPNGTPPRVQAGR</sequence>
<name>A0A0S4LSM6_9BACT</name>
<gene>
    <name evidence="8" type="ORF">COMA1_80120</name>
</gene>
<dbReference type="GO" id="GO:0015920">
    <property type="term" value="P:lipopolysaccharide transport"/>
    <property type="evidence" value="ECO:0007669"/>
    <property type="project" value="InterPro"/>
</dbReference>
<evidence type="ECO:0000256" key="3">
    <source>
        <dbReference type="ARBA" id="ARBA00023237"/>
    </source>
</evidence>
<feature type="chain" id="PRO_5006624278" description="LPS-assembly protein LptD" evidence="5">
    <location>
        <begin position="29"/>
        <end position="821"/>
    </location>
</feature>
<feature type="signal peptide" evidence="5">
    <location>
        <begin position="1"/>
        <end position="28"/>
    </location>
</feature>
<keyword evidence="1 5" id="KW-0732">Signal</keyword>
<dbReference type="InterPro" id="IPR050218">
    <property type="entry name" value="LptD"/>
</dbReference>
<evidence type="ECO:0000259" key="7">
    <source>
        <dbReference type="Pfam" id="PF04453"/>
    </source>
</evidence>
<keyword evidence="2" id="KW-0472">Membrane</keyword>
<evidence type="ECO:0000313" key="9">
    <source>
        <dbReference type="Proteomes" id="UP000199032"/>
    </source>
</evidence>
<evidence type="ECO:0000259" key="6">
    <source>
        <dbReference type="Pfam" id="PF03968"/>
    </source>
</evidence>
<dbReference type="OrthoDB" id="9760225at2"/>
<keyword evidence="3" id="KW-0998">Cell outer membrane</keyword>
<dbReference type="InterPro" id="IPR005653">
    <property type="entry name" value="OstA-like_N"/>
</dbReference>
<dbReference type="InterPro" id="IPR007543">
    <property type="entry name" value="LptD_C"/>
</dbReference>
<dbReference type="GO" id="GO:0009279">
    <property type="term" value="C:cell outer membrane"/>
    <property type="evidence" value="ECO:0007669"/>
    <property type="project" value="InterPro"/>
</dbReference>
<dbReference type="InterPro" id="IPR020889">
    <property type="entry name" value="LipoPS_assembly_LptD"/>
</dbReference>
<accession>A0A0S4LSM6</accession>
<proteinExistence type="inferred from homology"/>
<dbReference type="Proteomes" id="UP000199032">
    <property type="component" value="Unassembled WGS sequence"/>
</dbReference>
<feature type="domain" description="LptD C-terminal" evidence="7">
    <location>
        <begin position="299"/>
        <end position="559"/>
    </location>
</feature>
<dbReference type="AlphaFoldDB" id="A0A0S4LSM6"/>
<feature type="domain" description="Organic solvent tolerance-like N-terminal" evidence="6">
    <location>
        <begin position="47"/>
        <end position="117"/>
    </location>
</feature>
<evidence type="ECO:0000256" key="2">
    <source>
        <dbReference type="ARBA" id="ARBA00023136"/>
    </source>
</evidence>
<keyword evidence="9" id="KW-1185">Reference proteome</keyword>
<evidence type="ECO:0000313" key="8">
    <source>
        <dbReference type="EMBL" id="CUS39632.1"/>
    </source>
</evidence>
<dbReference type="PANTHER" id="PTHR30189">
    <property type="entry name" value="LPS-ASSEMBLY PROTEIN"/>
    <property type="match status" value="1"/>
</dbReference>
<evidence type="ECO:0000256" key="4">
    <source>
        <dbReference type="SAM" id="MobiDB-lite"/>
    </source>
</evidence>
<dbReference type="PANTHER" id="PTHR30189:SF1">
    <property type="entry name" value="LPS-ASSEMBLY PROTEIN LPTD"/>
    <property type="match status" value="1"/>
</dbReference>
<dbReference type="STRING" id="1742972.COMA1_80120"/>
<dbReference type="Pfam" id="PF03968">
    <property type="entry name" value="LptD_N"/>
    <property type="match status" value="1"/>
</dbReference>
<organism evidence="8 9">
    <name type="scientific">Candidatus Nitrospira nitrosa</name>
    <dbReference type="NCBI Taxonomy" id="1742972"/>
    <lineage>
        <taxon>Bacteria</taxon>
        <taxon>Pseudomonadati</taxon>
        <taxon>Nitrospirota</taxon>
        <taxon>Nitrospiria</taxon>
        <taxon>Nitrospirales</taxon>
        <taxon>Nitrospiraceae</taxon>
        <taxon>Nitrospira</taxon>
    </lineage>
</organism>
<evidence type="ECO:0008006" key="10">
    <source>
        <dbReference type="Google" id="ProtNLM"/>
    </source>
</evidence>
<protein>
    <recommendedName>
        <fullName evidence="10">LPS-assembly protein LptD</fullName>
    </recommendedName>
</protein>
<dbReference type="Pfam" id="PF04453">
    <property type="entry name" value="LptD"/>
    <property type="match status" value="1"/>
</dbReference>
<evidence type="ECO:0000256" key="1">
    <source>
        <dbReference type="ARBA" id="ARBA00022729"/>
    </source>
</evidence>
<dbReference type="RefSeq" id="WP_090751309.1">
    <property type="nucleotide sequence ID" value="NZ_CZQA01000014.1"/>
</dbReference>
<reference evidence="8 9" key="1">
    <citation type="submission" date="2015-10" db="EMBL/GenBank/DDBJ databases">
        <authorList>
            <person name="Gilbert D.G."/>
        </authorList>
    </citation>
    <scope>NUCLEOTIDE SEQUENCE [LARGE SCALE GENOMIC DNA]</scope>
    <source>
        <strain evidence="8">COMA1</strain>
    </source>
</reference>
<evidence type="ECO:0000256" key="5">
    <source>
        <dbReference type="SAM" id="SignalP"/>
    </source>
</evidence>
<feature type="region of interest" description="Disordered" evidence="4">
    <location>
        <begin position="797"/>
        <end position="821"/>
    </location>
</feature>
<dbReference type="EMBL" id="CZQA01000014">
    <property type="protein sequence ID" value="CUS39632.1"/>
    <property type="molecule type" value="Genomic_DNA"/>
</dbReference>